<proteinExistence type="inferred from homology"/>
<organism evidence="5 6">
    <name type="scientific">Parathalassolituus penaei</name>
    <dbReference type="NCBI Taxonomy" id="2997323"/>
    <lineage>
        <taxon>Bacteria</taxon>
        <taxon>Pseudomonadati</taxon>
        <taxon>Pseudomonadota</taxon>
        <taxon>Gammaproteobacteria</taxon>
        <taxon>Oceanospirillales</taxon>
        <taxon>Oceanospirillaceae</taxon>
        <taxon>Parathalassolituus</taxon>
    </lineage>
</organism>
<dbReference type="GO" id="GO:0016151">
    <property type="term" value="F:nickel cation binding"/>
    <property type="evidence" value="ECO:0007669"/>
    <property type="project" value="UniProtKB-UniRule"/>
</dbReference>
<keyword evidence="6" id="KW-1185">Reference proteome</keyword>
<comment type="similarity">
    <text evidence="1 4">Belongs to the UreD family.</text>
</comment>
<reference evidence="5" key="1">
    <citation type="submission" date="2022-11" db="EMBL/GenBank/DDBJ databases">
        <title>Parathalassolutuus dongxingensis gen. nov., sp. nov., a novel member of family Oceanospirillaceae isolated from a coastal shrimp pond in Guangxi, China.</title>
        <authorList>
            <person name="Chen H."/>
        </authorList>
    </citation>
    <scope>NUCLEOTIDE SEQUENCE</scope>
    <source>
        <strain evidence="5">G-43</strain>
    </source>
</reference>
<evidence type="ECO:0000313" key="5">
    <source>
        <dbReference type="EMBL" id="MCY0964497.1"/>
    </source>
</evidence>
<accession>A0A9X3EBI5</accession>
<dbReference type="Pfam" id="PF01774">
    <property type="entry name" value="UreD"/>
    <property type="match status" value="1"/>
</dbReference>
<evidence type="ECO:0000256" key="1">
    <source>
        <dbReference type="ARBA" id="ARBA00007177"/>
    </source>
</evidence>
<dbReference type="InterPro" id="IPR002669">
    <property type="entry name" value="UreD"/>
</dbReference>
<evidence type="ECO:0000256" key="2">
    <source>
        <dbReference type="ARBA" id="ARBA00022988"/>
    </source>
</evidence>
<comment type="caution">
    <text evidence="5">The sequence shown here is derived from an EMBL/GenBank/DDBJ whole genome shotgun (WGS) entry which is preliminary data.</text>
</comment>
<dbReference type="AlphaFoldDB" id="A0A9X3EBI5"/>
<protein>
    <recommendedName>
        <fullName evidence="4">Urease accessory protein UreD</fullName>
    </recommendedName>
</protein>
<keyword evidence="3 4" id="KW-0143">Chaperone</keyword>
<name>A0A9X3EBI5_9GAMM</name>
<keyword evidence="4" id="KW-0963">Cytoplasm</keyword>
<comment type="subcellular location">
    <subcellularLocation>
        <location evidence="4">Cytoplasm</location>
    </subcellularLocation>
</comment>
<gene>
    <name evidence="4" type="primary">ureD</name>
    <name evidence="5" type="ORF">OUO13_04805</name>
</gene>
<dbReference type="EMBL" id="JAPNOA010000018">
    <property type="protein sequence ID" value="MCY0964497.1"/>
    <property type="molecule type" value="Genomic_DNA"/>
</dbReference>
<evidence type="ECO:0000256" key="3">
    <source>
        <dbReference type="ARBA" id="ARBA00023186"/>
    </source>
</evidence>
<comment type="function">
    <text evidence="4">Required for maturation of urease via the functional incorporation of the urease nickel metallocenter.</text>
</comment>
<dbReference type="PANTHER" id="PTHR33643:SF1">
    <property type="entry name" value="UREASE ACCESSORY PROTEIN D"/>
    <property type="match status" value="1"/>
</dbReference>
<sequence>MTLLSAAAELPPAVPEVAERSWPASLHLRLEAGEQRTRLARMAFHGPLRVQRPFYPEGDVCHLYLLHPPGGLVSGDRLGIDVHVTAGAHGLITTPSAGKIYRSDSQNGQQRQQVQLTLEAGASLEWLPMETLIYDGANGQLSTRVELATGARFIGLDMICIGRPHSALPFLSGRAEQRLHILQDGKPVLIERLLLDANQPHWQQAAGFNGCHVAATLVAAGLPQPQQIAESLREQIPELAALKQPEQFSISVRLGLLLVRYLGNNSEYGNQILRRVWAQLRPLLWHKPPCAPRIWNT</sequence>
<dbReference type="RefSeq" id="WP_283172716.1">
    <property type="nucleotide sequence ID" value="NZ_JAPNOA010000018.1"/>
</dbReference>
<evidence type="ECO:0000313" key="6">
    <source>
        <dbReference type="Proteomes" id="UP001150830"/>
    </source>
</evidence>
<comment type="subunit">
    <text evidence="4">UreD, UreF and UreG form a complex that acts as a GTP-hydrolysis-dependent molecular chaperone, activating the urease apoprotein by helping to assemble the nickel containing metallocenter of UreC. The UreE protein probably delivers the nickel.</text>
</comment>
<dbReference type="HAMAP" id="MF_01384">
    <property type="entry name" value="UreD"/>
    <property type="match status" value="1"/>
</dbReference>
<dbReference type="GO" id="GO:0005737">
    <property type="term" value="C:cytoplasm"/>
    <property type="evidence" value="ECO:0007669"/>
    <property type="project" value="UniProtKB-SubCell"/>
</dbReference>
<keyword evidence="2 4" id="KW-0996">Nickel insertion</keyword>
<dbReference type="PANTHER" id="PTHR33643">
    <property type="entry name" value="UREASE ACCESSORY PROTEIN D"/>
    <property type="match status" value="1"/>
</dbReference>
<evidence type="ECO:0000256" key="4">
    <source>
        <dbReference type="HAMAP-Rule" id="MF_01384"/>
    </source>
</evidence>
<dbReference type="Proteomes" id="UP001150830">
    <property type="component" value="Unassembled WGS sequence"/>
</dbReference>